<proteinExistence type="predicted"/>
<evidence type="ECO:0000313" key="2">
    <source>
        <dbReference type="Proteomes" id="UP000002011"/>
    </source>
</evidence>
<reference evidence="1 2" key="1">
    <citation type="journal article" date="2009" name="Stand. Genomic Sci.">
        <title>Complete genome sequence of Dyadobacter fermentans type strain (NS114).</title>
        <authorList>
            <person name="Lang E."/>
            <person name="Lapidus A."/>
            <person name="Chertkov O."/>
            <person name="Brettin T."/>
            <person name="Detter J.C."/>
            <person name="Han C."/>
            <person name="Copeland A."/>
            <person name="Glavina Del Rio T."/>
            <person name="Nolan M."/>
            <person name="Chen F."/>
            <person name="Lucas S."/>
            <person name="Tice H."/>
            <person name="Cheng J.F."/>
            <person name="Land M."/>
            <person name="Hauser L."/>
            <person name="Chang Y.J."/>
            <person name="Jeffries C.D."/>
            <person name="Kopitz M."/>
            <person name="Bruce D."/>
            <person name="Goodwin L."/>
            <person name="Pitluck S."/>
            <person name="Ovchinnikova G."/>
            <person name="Pati A."/>
            <person name="Ivanova N."/>
            <person name="Mavrommatis K."/>
            <person name="Chen A."/>
            <person name="Palaniappan K."/>
            <person name="Chain P."/>
            <person name="Bristow J."/>
            <person name="Eisen J.A."/>
            <person name="Markowitz V."/>
            <person name="Hugenholtz P."/>
            <person name="Goker M."/>
            <person name="Rohde M."/>
            <person name="Kyrpides N.C."/>
            <person name="Klenk H.P."/>
        </authorList>
    </citation>
    <scope>NUCLEOTIDE SEQUENCE [LARGE SCALE GENOMIC DNA]</scope>
    <source>
        <strain evidence="2">ATCC 700827 / DSM 18053 / CIP 107007 / KCTC 52180 / NS114</strain>
    </source>
</reference>
<gene>
    <name evidence="1" type="ordered locus">Dfer_5210</name>
</gene>
<dbReference type="Proteomes" id="UP000002011">
    <property type="component" value="Chromosome"/>
</dbReference>
<dbReference type="EMBL" id="CP001619">
    <property type="protein sequence ID" value="ACT96408.1"/>
    <property type="molecule type" value="Genomic_DNA"/>
</dbReference>
<protein>
    <submittedName>
        <fullName evidence="1">Uncharacterized protein</fullName>
    </submittedName>
</protein>
<dbReference type="HOGENOM" id="CLU_2522268_0_0_10"/>
<name>C6VSH3_DYAFD</name>
<organism evidence="1 2">
    <name type="scientific">Dyadobacter fermentans (strain ATCC 700827 / DSM 18053 / CIP 107007 / KCTC 52180 / NS114)</name>
    <dbReference type="NCBI Taxonomy" id="471854"/>
    <lineage>
        <taxon>Bacteria</taxon>
        <taxon>Pseudomonadati</taxon>
        <taxon>Bacteroidota</taxon>
        <taxon>Cytophagia</taxon>
        <taxon>Cytophagales</taxon>
        <taxon>Spirosomataceae</taxon>
        <taxon>Dyadobacter</taxon>
    </lineage>
</organism>
<dbReference type="eggNOG" id="ENOG5033J50">
    <property type="taxonomic scope" value="Bacteria"/>
</dbReference>
<keyword evidence="2" id="KW-1185">Reference proteome</keyword>
<dbReference type="AlphaFoldDB" id="C6VSH3"/>
<accession>C6VSH3</accession>
<evidence type="ECO:0000313" key="1">
    <source>
        <dbReference type="EMBL" id="ACT96408.1"/>
    </source>
</evidence>
<dbReference type="STRING" id="471854.Dfer_5210"/>
<sequence>MSKRLIRIKPADIQGKIDVLLKHPLNIVVANGNTIFGRLLSADATQLIVKDTRDHRHEIAVGELYELVYDDNSGVVPPSRHATL</sequence>
<dbReference type="OrthoDB" id="962802at2"/>
<dbReference type="KEGG" id="dfe:Dfer_5210"/>